<keyword evidence="3" id="KW-1185">Reference proteome</keyword>
<evidence type="ECO:0000313" key="3">
    <source>
        <dbReference type="Proteomes" id="UP001374535"/>
    </source>
</evidence>
<sequence>MHNRHTYPNTNHHNSQRQRHLQSNPHPPFLHINYIRLSILLTPPSLHCRQHMILLQIKHIANHPTQQYVYKSKPHQHKQYREKFSGCAIRCDVTISYCAHCDYTKIQRINYRMSLGSRKIMTIEPINDNP</sequence>
<dbReference type="EMBL" id="CP144700">
    <property type="protein sequence ID" value="WVZ24453.1"/>
    <property type="molecule type" value="Genomic_DNA"/>
</dbReference>
<organism evidence="2 3">
    <name type="scientific">Vigna mungo</name>
    <name type="common">Black gram</name>
    <name type="synonym">Phaseolus mungo</name>
    <dbReference type="NCBI Taxonomy" id="3915"/>
    <lineage>
        <taxon>Eukaryota</taxon>
        <taxon>Viridiplantae</taxon>
        <taxon>Streptophyta</taxon>
        <taxon>Embryophyta</taxon>
        <taxon>Tracheophyta</taxon>
        <taxon>Spermatophyta</taxon>
        <taxon>Magnoliopsida</taxon>
        <taxon>eudicotyledons</taxon>
        <taxon>Gunneridae</taxon>
        <taxon>Pentapetalae</taxon>
        <taxon>rosids</taxon>
        <taxon>fabids</taxon>
        <taxon>Fabales</taxon>
        <taxon>Fabaceae</taxon>
        <taxon>Papilionoideae</taxon>
        <taxon>50 kb inversion clade</taxon>
        <taxon>NPAAA clade</taxon>
        <taxon>indigoferoid/millettioid clade</taxon>
        <taxon>Phaseoleae</taxon>
        <taxon>Vigna</taxon>
    </lineage>
</organism>
<evidence type="ECO:0000313" key="2">
    <source>
        <dbReference type="EMBL" id="WVZ24453.1"/>
    </source>
</evidence>
<feature type="region of interest" description="Disordered" evidence="1">
    <location>
        <begin position="1"/>
        <end position="25"/>
    </location>
</feature>
<feature type="compositionally biased region" description="Polar residues" evidence="1">
    <location>
        <begin position="1"/>
        <end position="13"/>
    </location>
</feature>
<reference evidence="2 3" key="1">
    <citation type="journal article" date="2023" name="Life. Sci Alliance">
        <title>Evolutionary insights into 3D genome organization and epigenetic landscape of Vigna mungo.</title>
        <authorList>
            <person name="Junaid A."/>
            <person name="Singh B."/>
            <person name="Bhatia S."/>
        </authorList>
    </citation>
    <scope>NUCLEOTIDE SEQUENCE [LARGE SCALE GENOMIC DNA]</scope>
    <source>
        <strain evidence="2">Urdbean</strain>
    </source>
</reference>
<dbReference type="Proteomes" id="UP001374535">
    <property type="component" value="Chromosome 1"/>
</dbReference>
<protein>
    <submittedName>
        <fullName evidence="2">Uncharacterized protein</fullName>
    </submittedName>
</protein>
<evidence type="ECO:0000256" key="1">
    <source>
        <dbReference type="SAM" id="MobiDB-lite"/>
    </source>
</evidence>
<gene>
    <name evidence="2" type="ORF">V8G54_002997</name>
</gene>
<name>A0AAQ3SCH8_VIGMU</name>
<accession>A0AAQ3SCH8</accession>
<proteinExistence type="predicted"/>
<dbReference type="AlphaFoldDB" id="A0AAQ3SCH8"/>